<protein>
    <submittedName>
        <fullName evidence="2">Uncharacterized protein</fullName>
    </submittedName>
</protein>
<comment type="caution">
    <text evidence="2">The sequence shown here is derived from an EMBL/GenBank/DDBJ whole genome shotgun (WGS) entry which is preliminary data.</text>
</comment>
<dbReference type="STRING" id="71784.A0A1Y2AYH2"/>
<dbReference type="Proteomes" id="UP000193986">
    <property type="component" value="Unassembled WGS sequence"/>
</dbReference>
<keyword evidence="3" id="KW-1185">Reference proteome</keyword>
<feature type="compositionally biased region" description="Basic and acidic residues" evidence="1">
    <location>
        <begin position="58"/>
        <end position="88"/>
    </location>
</feature>
<evidence type="ECO:0000256" key="1">
    <source>
        <dbReference type="SAM" id="MobiDB-lite"/>
    </source>
</evidence>
<gene>
    <name evidence="2" type="ORF">BCR39DRAFT_537497</name>
</gene>
<evidence type="ECO:0000313" key="3">
    <source>
        <dbReference type="Proteomes" id="UP000193986"/>
    </source>
</evidence>
<dbReference type="OrthoDB" id="2565254at2759"/>
<feature type="region of interest" description="Disordered" evidence="1">
    <location>
        <begin position="1"/>
        <end position="186"/>
    </location>
</feature>
<feature type="compositionally biased region" description="Polar residues" evidence="1">
    <location>
        <begin position="91"/>
        <end position="105"/>
    </location>
</feature>
<accession>A0A1Y2AYH2</accession>
<feature type="region of interest" description="Disordered" evidence="1">
    <location>
        <begin position="302"/>
        <end position="337"/>
    </location>
</feature>
<evidence type="ECO:0000313" key="2">
    <source>
        <dbReference type="EMBL" id="ORY27629.1"/>
    </source>
</evidence>
<name>A0A1Y2AYH2_9TREE</name>
<dbReference type="EMBL" id="MCFC01000037">
    <property type="protein sequence ID" value="ORY27629.1"/>
    <property type="molecule type" value="Genomic_DNA"/>
</dbReference>
<dbReference type="AlphaFoldDB" id="A0A1Y2AYH2"/>
<sequence length="451" mass="49025">MFAPASTHLPRTYSHAQTTGRKNLNKENAGALPSKTPSRAPGKLVPSTATRIGLGVKTVERDRNVDAPHLDGRGKGKGRDEDEIEPKRLFASTSKSIPPSKSLSQLAHIPNTHRTPAPTRRQPPSTTVKHTLRTPAPGPLIPESATATPLPSATRHRRRSSRQSLTPLKAAQEPDKSFVTPAPSGKWDEDLSLDSIHEVVQGVGLDEVAEVEEESDGEVEYMPPKVQEIPWEPAWEHPNLEPIFERIKGLPPLWGLGYEDSQMRTIKELEVESVKEQGIRLCSVEELEEPMFRKKAPEPAKIVNPARGHGVKTPVPAANRPVSRPVTSSTATQRREISKVPAVRRPLAATTKPLAATIKRKPLAATTKPIATTTKPIVATTKSLATTAKPLAATTKPLAATTKPNLTIRPRAPPIAAKPAAPKVRVFDDDLIGDMDIPEDEFVFDLGLDEI</sequence>
<reference evidence="2 3" key="1">
    <citation type="submission" date="2016-07" db="EMBL/GenBank/DDBJ databases">
        <title>Pervasive Adenine N6-methylation of Active Genes in Fungi.</title>
        <authorList>
            <consortium name="DOE Joint Genome Institute"/>
            <person name="Mondo S.J."/>
            <person name="Dannebaum R.O."/>
            <person name="Kuo R.C."/>
            <person name="Labutti K."/>
            <person name="Haridas S."/>
            <person name="Kuo A."/>
            <person name="Salamov A."/>
            <person name="Ahrendt S.R."/>
            <person name="Lipzen A."/>
            <person name="Sullivan W."/>
            <person name="Andreopoulos W.B."/>
            <person name="Clum A."/>
            <person name="Lindquist E."/>
            <person name="Daum C."/>
            <person name="Ramamoorthy G.K."/>
            <person name="Gryganskyi A."/>
            <person name="Culley D."/>
            <person name="Magnuson J.K."/>
            <person name="James T.Y."/>
            <person name="O'Malley M.A."/>
            <person name="Stajich J.E."/>
            <person name="Spatafora J.W."/>
            <person name="Visel A."/>
            <person name="Grigoriev I.V."/>
        </authorList>
    </citation>
    <scope>NUCLEOTIDE SEQUENCE [LARGE SCALE GENOMIC DNA]</scope>
    <source>
        <strain evidence="2 3">68-887.2</strain>
    </source>
</reference>
<proteinExistence type="predicted"/>
<dbReference type="InParanoid" id="A0A1Y2AYH2"/>
<organism evidence="2 3">
    <name type="scientific">Naematelia encephala</name>
    <dbReference type="NCBI Taxonomy" id="71784"/>
    <lineage>
        <taxon>Eukaryota</taxon>
        <taxon>Fungi</taxon>
        <taxon>Dikarya</taxon>
        <taxon>Basidiomycota</taxon>
        <taxon>Agaricomycotina</taxon>
        <taxon>Tremellomycetes</taxon>
        <taxon>Tremellales</taxon>
        <taxon>Naemateliaceae</taxon>
        <taxon>Naematelia</taxon>
    </lineage>
</organism>